<proteinExistence type="inferred from homology"/>
<dbReference type="PROSITE" id="PS00107">
    <property type="entry name" value="PROTEIN_KINASE_ATP"/>
    <property type="match status" value="1"/>
</dbReference>
<protein>
    <recommendedName>
        <fullName evidence="1">non-specific serine/threonine protein kinase</fullName>
        <ecNumber evidence="1">2.7.11.1</ecNumber>
    </recommendedName>
</protein>
<dbReference type="Gene3D" id="1.10.510.10">
    <property type="entry name" value="Transferase(Phosphotransferase) domain 1"/>
    <property type="match status" value="1"/>
</dbReference>
<keyword evidence="7 8" id="KW-0067">ATP-binding</keyword>
<keyword evidence="6" id="KW-0611">Plant defense</keyword>
<dbReference type="OrthoDB" id="4062651at2759"/>
<accession>A0A0K9PVW9</accession>
<gene>
    <name evidence="12" type="ORF">ZOSMA_154G00380</name>
</gene>
<dbReference type="AlphaFoldDB" id="A0A0K9PVW9"/>
<keyword evidence="5 12" id="KW-0418">Kinase</keyword>
<dbReference type="PANTHER" id="PTHR45621">
    <property type="entry name" value="OS01G0588500 PROTEIN-RELATED"/>
    <property type="match status" value="1"/>
</dbReference>
<evidence type="ECO:0000259" key="11">
    <source>
        <dbReference type="PROSITE" id="PS50011"/>
    </source>
</evidence>
<keyword evidence="4 8" id="KW-0547">Nucleotide-binding</keyword>
<reference evidence="13" key="1">
    <citation type="journal article" date="2016" name="Nature">
        <title>The genome of the seagrass Zostera marina reveals angiosperm adaptation to the sea.</title>
        <authorList>
            <person name="Olsen J.L."/>
            <person name="Rouze P."/>
            <person name="Verhelst B."/>
            <person name="Lin Y.-C."/>
            <person name="Bayer T."/>
            <person name="Collen J."/>
            <person name="Dattolo E."/>
            <person name="De Paoli E."/>
            <person name="Dittami S."/>
            <person name="Maumus F."/>
            <person name="Michel G."/>
            <person name="Kersting A."/>
            <person name="Lauritano C."/>
            <person name="Lohaus R."/>
            <person name="Toepel M."/>
            <person name="Tonon T."/>
            <person name="Vanneste K."/>
            <person name="Amirebrahimi M."/>
            <person name="Brakel J."/>
            <person name="Bostroem C."/>
            <person name="Chovatia M."/>
            <person name="Grimwood J."/>
            <person name="Jenkins J.W."/>
            <person name="Jueterbock A."/>
            <person name="Mraz A."/>
            <person name="Stam W.T."/>
            <person name="Tice H."/>
            <person name="Bornberg-Bauer E."/>
            <person name="Green P.J."/>
            <person name="Pearson G.A."/>
            <person name="Procaccini G."/>
            <person name="Duarte C.M."/>
            <person name="Schmutz J."/>
            <person name="Reusch T.B.H."/>
            <person name="Van de Peer Y."/>
        </authorList>
    </citation>
    <scope>NUCLEOTIDE SEQUENCE [LARGE SCALE GENOMIC DNA]</scope>
    <source>
        <strain evidence="13">cv. Finnish</strain>
    </source>
</reference>
<feature type="region of interest" description="Disordered" evidence="10">
    <location>
        <begin position="1"/>
        <end position="46"/>
    </location>
</feature>
<evidence type="ECO:0000256" key="2">
    <source>
        <dbReference type="ARBA" id="ARBA00022527"/>
    </source>
</evidence>
<evidence type="ECO:0000313" key="13">
    <source>
        <dbReference type="Proteomes" id="UP000036987"/>
    </source>
</evidence>
<feature type="compositionally biased region" description="Low complexity" evidence="10">
    <location>
        <begin position="24"/>
        <end position="37"/>
    </location>
</feature>
<evidence type="ECO:0000256" key="9">
    <source>
        <dbReference type="RuleBase" id="RU000304"/>
    </source>
</evidence>
<evidence type="ECO:0000256" key="7">
    <source>
        <dbReference type="ARBA" id="ARBA00022840"/>
    </source>
</evidence>
<dbReference type="SUPFAM" id="SSF56112">
    <property type="entry name" value="Protein kinase-like (PK-like)"/>
    <property type="match status" value="1"/>
</dbReference>
<dbReference type="InterPro" id="IPR000719">
    <property type="entry name" value="Prot_kinase_dom"/>
</dbReference>
<evidence type="ECO:0000256" key="10">
    <source>
        <dbReference type="SAM" id="MobiDB-lite"/>
    </source>
</evidence>
<organism evidence="12 13">
    <name type="scientific">Zostera marina</name>
    <name type="common">Eelgrass</name>
    <dbReference type="NCBI Taxonomy" id="29655"/>
    <lineage>
        <taxon>Eukaryota</taxon>
        <taxon>Viridiplantae</taxon>
        <taxon>Streptophyta</taxon>
        <taxon>Embryophyta</taxon>
        <taxon>Tracheophyta</taxon>
        <taxon>Spermatophyta</taxon>
        <taxon>Magnoliopsida</taxon>
        <taxon>Liliopsida</taxon>
        <taxon>Zosteraceae</taxon>
        <taxon>Zostera</taxon>
    </lineage>
</organism>
<sequence length="379" mass="42293">MGTCCSRVRGKLQKKNTGSHGRDANVNASSSKVASSSHGGNRSEGDILHSPNLRCFSFNNLKTSTRNFRPDSVLGEGGFGSVFKGWIDEHSFSATKPGTGIVIAVKRLNQEGLQGHREWLAEVNYLGQFEHSNLVKLIGYCLENEHRLLVYEFMPRGSLESHLFRRGFHYKPLSWSLRMKIALGAAKGLAFLHSPQARVIYRDFKTSNVLLDSNYVAKLSDFGLAKDGPSDDKSHVSTTVMGTYGYAAPEYLATGHLTARSDVYSYGVVLLEMLTGRRTIDKNRPSTEQNLVDWAKPFLTNKRRIYRILDPKLEGQYPHVTAQKTAAIALLCLSKDPKQRPTMDEVVLVLEQLQNRDGVVVPPIHRHSHSTQLRTSHSS</sequence>
<dbReference type="Proteomes" id="UP000036987">
    <property type="component" value="Unassembled WGS sequence"/>
</dbReference>
<dbReference type="FunFam" id="1.10.510.10:FF:000258">
    <property type="entry name" value="Probable serine/threonine-protein kinase PBL8"/>
    <property type="match status" value="1"/>
</dbReference>
<dbReference type="GO" id="GO:0005524">
    <property type="term" value="F:ATP binding"/>
    <property type="evidence" value="ECO:0007669"/>
    <property type="project" value="UniProtKB-UniRule"/>
</dbReference>
<dbReference type="InterPro" id="IPR008271">
    <property type="entry name" value="Ser/Thr_kinase_AS"/>
</dbReference>
<dbReference type="CDD" id="cd14066">
    <property type="entry name" value="STKc_IRAK"/>
    <property type="match status" value="1"/>
</dbReference>
<feature type="binding site" evidence="8">
    <location>
        <position position="106"/>
    </location>
    <ligand>
        <name>ATP</name>
        <dbReference type="ChEBI" id="CHEBI:30616"/>
    </ligand>
</feature>
<keyword evidence="2 9" id="KW-0723">Serine/threonine-protein kinase</keyword>
<comment type="similarity">
    <text evidence="9">Belongs to the protein kinase superfamily.</text>
</comment>
<dbReference type="PROSITE" id="PS00108">
    <property type="entry name" value="PROTEIN_KINASE_ST"/>
    <property type="match status" value="1"/>
</dbReference>
<evidence type="ECO:0000256" key="4">
    <source>
        <dbReference type="ARBA" id="ARBA00022741"/>
    </source>
</evidence>
<dbReference type="PROSITE" id="PS50011">
    <property type="entry name" value="PROTEIN_KINASE_DOM"/>
    <property type="match status" value="1"/>
</dbReference>
<evidence type="ECO:0000313" key="12">
    <source>
        <dbReference type="EMBL" id="KMZ73094.1"/>
    </source>
</evidence>
<keyword evidence="13" id="KW-1185">Reference proteome</keyword>
<dbReference type="InterPro" id="IPR001245">
    <property type="entry name" value="Ser-Thr/Tyr_kinase_cat_dom"/>
</dbReference>
<evidence type="ECO:0000256" key="3">
    <source>
        <dbReference type="ARBA" id="ARBA00022679"/>
    </source>
</evidence>
<dbReference type="EC" id="2.7.11.1" evidence="1"/>
<feature type="domain" description="Protein kinase" evidence="11">
    <location>
        <begin position="68"/>
        <end position="353"/>
    </location>
</feature>
<keyword evidence="3" id="KW-0808">Transferase</keyword>
<dbReference type="InterPro" id="IPR011009">
    <property type="entry name" value="Kinase-like_dom_sf"/>
</dbReference>
<dbReference type="Pfam" id="PF07714">
    <property type="entry name" value="PK_Tyr_Ser-Thr"/>
    <property type="match status" value="1"/>
</dbReference>
<dbReference type="STRING" id="29655.A0A0K9PVW9"/>
<dbReference type="FunFam" id="3.30.200.20:FF:000228">
    <property type="entry name" value="Serine/threonine-protein kinase BIK1"/>
    <property type="match status" value="1"/>
</dbReference>
<evidence type="ECO:0000256" key="8">
    <source>
        <dbReference type="PROSITE-ProRule" id="PRU10141"/>
    </source>
</evidence>
<dbReference type="OMA" id="AIWARTF"/>
<dbReference type="EMBL" id="LFYR01000604">
    <property type="protein sequence ID" value="KMZ73094.1"/>
    <property type="molecule type" value="Genomic_DNA"/>
</dbReference>
<comment type="caution">
    <text evidence="12">The sequence shown here is derived from an EMBL/GenBank/DDBJ whole genome shotgun (WGS) entry which is preliminary data.</text>
</comment>
<dbReference type="GO" id="GO:0006952">
    <property type="term" value="P:defense response"/>
    <property type="evidence" value="ECO:0007669"/>
    <property type="project" value="UniProtKB-KW"/>
</dbReference>
<dbReference type="InterPro" id="IPR050823">
    <property type="entry name" value="Plant_Ser_Thr_Prot_Kinase"/>
</dbReference>
<evidence type="ECO:0000256" key="1">
    <source>
        <dbReference type="ARBA" id="ARBA00012513"/>
    </source>
</evidence>
<evidence type="ECO:0000256" key="6">
    <source>
        <dbReference type="ARBA" id="ARBA00022821"/>
    </source>
</evidence>
<dbReference type="InterPro" id="IPR017441">
    <property type="entry name" value="Protein_kinase_ATP_BS"/>
</dbReference>
<evidence type="ECO:0000256" key="5">
    <source>
        <dbReference type="ARBA" id="ARBA00022777"/>
    </source>
</evidence>
<name>A0A0K9PVW9_ZOSMR</name>
<dbReference type="GO" id="GO:0004674">
    <property type="term" value="F:protein serine/threonine kinase activity"/>
    <property type="evidence" value="ECO:0007669"/>
    <property type="project" value="UniProtKB-KW"/>
</dbReference>
<dbReference type="Gene3D" id="3.30.200.20">
    <property type="entry name" value="Phosphorylase Kinase, domain 1"/>
    <property type="match status" value="1"/>
</dbReference>